<evidence type="ECO:0000256" key="2">
    <source>
        <dbReference type="ARBA" id="ARBA00023015"/>
    </source>
</evidence>
<evidence type="ECO:0000256" key="1">
    <source>
        <dbReference type="ARBA" id="ARBA00004123"/>
    </source>
</evidence>
<dbReference type="PANTHER" id="PTHR11267:SF190">
    <property type="entry name" value="T-BOX TRANSCRIPTION FACTOR TBX20"/>
    <property type="match status" value="1"/>
</dbReference>
<dbReference type="GO" id="GO:0005634">
    <property type="term" value="C:nucleus"/>
    <property type="evidence" value="ECO:0007669"/>
    <property type="project" value="UniProtKB-SubCell"/>
</dbReference>
<comment type="caution">
    <text evidence="6">Lacks conserved residue(s) required for the propagation of feature annotation.</text>
</comment>
<organism evidence="8 9">
    <name type="scientific">Desmophyllum pertusum</name>
    <dbReference type="NCBI Taxonomy" id="174260"/>
    <lineage>
        <taxon>Eukaryota</taxon>
        <taxon>Metazoa</taxon>
        <taxon>Cnidaria</taxon>
        <taxon>Anthozoa</taxon>
        <taxon>Hexacorallia</taxon>
        <taxon>Scleractinia</taxon>
        <taxon>Caryophylliina</taxon>
        <taxon>Caryophylliidae</taxon>
        <taxon>Desmophyllum</taxon>
    </lineage>
</organism>
<dbReference type="InterPro" id="IPR001699">
    <property type="entry name" value="TF_T-box"/>
</dbReference>
<dbReference type="OrthoDB" id="7442607at2759"/>
<dbReference type="GO" id="GO:0048731">
    <property type="term" value="P:system development"/>
    <property type="evidence" value="ECO:0007669"/>
    <property type="project" value="UniProtKB-ARBA"/>
</dbReference>
<dbReference type="InterPro" id="IPR008967">
    <property type="entry name" value="p53-like_TF_DNA-bd_sf"/>
</dbReference>
<dbReference type="AlphaFoldDB" id="A0A9X0DBR5"/>
<evidence type="ECO:0000256" key="5">
    <source>
        <dbReference type="ARBA" id="ARBA00023242"/>
    </source>
</evidence>
<dbReference type="PROSITE" id="PS01264">
    <property type="entry name" value="TBOX_2"/>
    <property type="match status" value="1"/>
</dbReference>
<keyword evidence="4" id="KW-0804">Transcription</keyword>
<proteinExistence type="predicted"/>
<comment type="subcellular location">
    <subcellularLocation>
        <location evidence="1 6">Nucleus</location>
    </subcellularLocation>
</comment>
<gene>
    <name evidence="8" type="primary">TBX20_2</name>
    <name evidence="8" type="ORF">OS493_008194</name>
</gene>
<dbReference type="InterPro" id="IPR036960">
    <property type="entry name" value="T-box_sf"/>
</dbReference>
<dbReference type="GO" id="GO:0000978">
    <property type="term" value="F:RNA polymerase II cis-regulatory region sequence-specific DNA binding"/>
    <property type="evidence" value="ECO:0007669"/>
    <property type="project" value="InterPro"/>
</dbReference>
<keyword evidence="9" id="KW-1185">Reference proteome</keyword>
<keyword evidence="3 6" id="KW-0238">DNA-binding</keyword>
<dbReference type="PROSITE" id="PS50252">
    <property type="entry name" value="TBOX_3"/>
    <property type="match status" value="1"/>
</dbReference>
<dbReference type="SMART" id="SM00425">
    <property type="entry name" value="TBOX"/>
    <property type="match status" value="1"/>
</dbReference>
<sequence length="287" mass="32530">MFPTLRISVNGVNPKANYMVLMDIVPVDDKRYRYAYHRSTWLVAGKADPPAPVRLYMHPDSPFTGEQLLKQIISFEKVKLTNNDGDRNGHLILNSMHKYQPRVHIIRKRDHTASVINLKSEEMKTFTFAETNFIGVTAYQNQLITRLKIDSNPFAKGFRDSSRLIPVERDCFHDSYPPPMFPDPLYSPVPFQLIPQLGVNSRYQLPKIGCRSQDKTSFFQSGYLPPPSPAIPRLPFAGVLSAFRQQNLPNILSPTFASPKPMGSLEVPPLPPYSVHGEFPGSTLPFF</sequence>
<dbReference type="GO" id="GO:0045893">
    <property type="term" value="P:positive regulation of DNA-templated transcription"/>
    <property type="evidence" value="ECO:0007669"/>
    <property type="project" value="InterPro"/>
</dbReference>
<evidence type="ECO:0000313" key="9">
    <source>
        <dbReference type="Proteomes" id="UP001163046"/>
    </source>
</evidence>
<dbReference type="GO" id="GO:0000981">
    <property type="term" value="F:DNA-binding transcription factor activity, RNA polymerase II-specific"/>
    <property type="evidence" value="ECO:0007669"/>
    <property type="project" value="TreeGrafter"/>
</dbReference>
<reference evidence="8" key="1">
    <citation type="submission" date="2023-01" db="EMBL/GenBank/DDBJ databases">
        <title>Genome assembly of the deep-sea coral Lophelia pertusa.</title>
        <authorList>
            <person name="Herrera S."/>
            <person name="Cordes E."/>
        </authorList>
    </citation>
    <scope>NUCLEOTIDE SEQUENCE</scope>
    <source>
        <strain evidence="8">USNM1676648</strain>
        <tissue evidence="8">Polyp</tissue>
    </source>
</reference>
<dbReference type="Gene3D" id="2.60.40.820">
    <property type="entry name" value="Transcription factor, T-box"/>
    <property type="match status" value="1"/>
</dbReference>
<name>A0A9X0DBR5_9CNID</name>
<comment type="caution">
    <text evidence="8">The sequence shown here is derived from an EMBL/GenBank/DDBJ whole genome shotgun (WGS) entry which is preliminary data.</text>
</comment>
<dbReference type="Pfam" id="PF00907">
    <property type="entry name" value="T-box"/>
    <property type="match status" value="1"/>
</dbReference>
<dbReference type="SUPFAM" id="SSF49417">
    <property type="entry name" value="p53-like transcription factors"/>
    <property type="match status" value="1"/>
</dbReference>
<dbReference type="PRINTS" id="PR00937">
    <property type="entry name" value="TBOX"/>
</dbReference>
<evidence type="ECO:0000259" key="7">
    <source>
        <dbReference type="PROSITE" id="PS50252"/>
    </source>
</evidence>
<dbReference type="InterPro" id="IPR046360">
    <property type="entry name" value="T-box_DNA-bd"/>
</dbReference>
<protein>
    <submittedName>
        <fullName evidence="8">T-box transcription factor tbx20</fullName>
    </submittedName>
</protein>
<dbReference type="Proteomes" id="UP001163046">
    <property type="component" value="Unassembled WGS sequence"/>
</dbReference>
<keyword evidence="5 6" id="KW-0539">Nucleus</keyword>
<dbReference type="GO" id="GO:0000785">
    <property type="term" value="C:chromatin"/>
    <property type="evidence" value="ECO:0007669"/>
    <property type="project" value="TreeGrafter"/>
</dbReference>
<dbReference type="EMBL" id="MU825399">
    <property type="protein sequence ID" value="KAJ7392953.1"/>
    <property type="molecule type" value="Genomic_DNA"/>
</dbReference>
<evidence type="ECO:0000256" key="6">
    <source>
        <dbReference type="PROSITE-ProRule" id="PRU00201"/>
    </source>
</evidence>
<feature type="domain" description="T-box" evidence="7">
    <location>
        <begin position="1"/>
        <end position="160"/>
    </location>
</feature>
<dbReference type="FunFam" id="2.60.40.820:FF:000008">
    <property type="entry name" value="T-box transcription factor TBX20"/>
    <property type="match status" value="1"/>
</dbReference>
<dbReference type="PANTHER" id="PTHR11267">
    <property type="entry name" value="T-BOX PROTEIN-RELATED"/>
    <property type="match status" value="1"/>
</dbReference>
<dbReference type="InterPro" id="IPR018186">
    <property type="entry name" value="TF_T-box_CS"/>
</dbReference>
<dbReference type="GO" id="GO:0001708">
    <property type="term" value="P:cell fate specification"/>
    <property type="evidence" value="ECO:0007669"/>
    <property type="project" value="TreeGrafter"/>
</dbReference>
<evidence type="ECO:0000256" key="3">
    <source>
        <dbReference type="ARBA" id="ARBA00023125"/>
    </source>
</evidence>
<accession>A0A9X0DBR5</accession>
<keyword evidence="2" id="KW-0805">Transcription regulation</keyword>
<evidence type="ECO:0000313" key="8">
    <source>
        <dbReference type="EMBL" id="KAJ7392953.1"/>
    </source>
</evidence>
<evidence type="ECO:0000256" key="4">
    <source>
        <dbReference type="ARBA" id="ARBA00023163"/>
    </source>
</evidence>